<evidence type="ECO:0000313" key="7">
    <source>
        <dbReference type="Proteomes" id="UP001611263"/>
    </source>
</evidence>
<evidence type="ECO:0000259" key="5">
    <source>
        <dbReference type="PROSITE" id="PS50893"/>
    </source>
</evidence>
<name>A0ABW7U0H1_9NOCA</name>
<reference evidence="6 7" key="1">
    <citation type="submission" date="2024-10" db="EMBL/GenBank/DDBJ databases">
        <title>The Natural Products Discovery Center: Release of the First 8490 Sequenced Strains for Exploring Actinobacteria Biosynthetic Diversity.</title>
        <authorList>
            <person name="Kalkreuter E."/>
            <person name="Kautsar S.A."/>
            <person name="Yang D."/>
            <person name="Bader C.D."/>
            <person name="Teijaro C.N."/>
            <person name="Fluegel L."/>
            <person name="Davis C.M."/>
            <person name="Simpson J.R."/>
            <person name="Lauterbach L."/>
            <person name="Steele A.D."/>
            <person name="Gui C."/>
            <person name="Meng S."/>
            <person name="Li G."/>
            <person name="Viehrig K."/>
            <person name="Ye F."/>
            <person name="Su P."/>
            <person name="Kiefer A.F."/>
            <person name="Nichols A."/>
            <person name="Cepeda A.J."/>
            <person name="Yan W."/>
            <person name="Fan B."/>
            <person name="Jiang Y."/>
            <person name="Adhikari A."/>
            <person name="Zheng C.-J."/>
            <person name="Schuster L."/>
            <person name="Cowan T.M."/>
            <person name="Smanski M.J."/>
            <person name="Chevrette M.G."/>
            <person name="De Carvalho L.P.S."/>
            <person name="Shen B."/>
        </authorList>
    </citation>
    <scope>NUCLEOTIDE SEQUENCE [LARGE SCALE GENOMIC DNA]</scope>
    <source>
        <strain evidence="6 7">NPDC020568</strain>
    </source>
</reference>
<evidence type="ECO:0000256" key="2">
    <source>
        <dbReference type="ARBA" id="ARBA00022448"/>
    </source>
</evidence>
<dbReference type="Gene3D" id="3.40.50.300">
    <property type="entry name" value="P-loop containing nucleotide triphosphate hydrolases"/>
    <property type="match status" value="2"/>
</dbReference>
<dbReference type="InterPro" id="IPR027417">
    <property type="entry name" value="P-loop_NTPase"/>
</dbReference>
<dbReference type="InterPro" id="IPR003439">
    <property type="entry name" value="ABC_transporter-like_ATP-bd"/>
</dbReference>
<dbReference type="PROSITE" id="PS00211">
    <property type="entry name" value="ABC_TRANSPORTER_1"/>
    <property type="match status" value="2"/>
</dbReference>
<feature type="domain" description="ABC transporter" evidence="5">
    <location>
        <begin position="24"/>
        <end position="274"/>
    </location>
</feature>
<sequence length="557" mass="59959">MVTVTGAAVLAGNGIGAVAGDPVLRVRDLRVDYRTGRTATTAVDSVSLMIHRGETVALVGESGSGKSSLAHAVIGLLSGGGAITAGTVTFGGRRLDRLTQRAWRRVRGAEIGLVPQDPAVSLNPVLRIGDQVGETLRIHGRADRRTAWAEAVRILDEAGIDRPELRARQFPQDLSGGQRQRVLIGIALACRPRLVIADEPTSALDVTVQRRILDHLAGRTAESGTAVLLITHDLGVAADRADRIVVLRHGRIVESGAAAEVLTGPRHEYTRRLLDAASGARRPERATRPRAATPLLSARNLHKTFPVGRGAGLTAVDDAALTIDRGETLALVGESGSGKSTTARIIARLEAPDRGTVVFDGTDIGTLRGSRLREWRRRVQIVYQNPYGSLNPKLTVERIVAEPLQAFGIGSPAIRREQVTELLDRVALPSSSARRRPAELSGGQRQRVAIARALALRPDLVVLDEPVSALDVSVQEQILELLGELQTDLALSYLFISHDLAVVRDVSDRVAVMLAGRIVETGRTAAVFEAPRHEYTRELLLAIPGAARRHRQKERTM</sequence>
<evidence type="ECO:0000256" key="1">
    <source>
        <dbReference type="ARBA" id="ARBA00005417"/>
    </source>
</evidence>
<evidence type="ECO:0000256" key="3">
    <source>
        <dbReference type="ARBA" id="ARBA00022741"/>
    </source>
</evidence>
<organism evidence="6 7">
    <name type="scientific">Nocardia carnea</name>
    <dbReference type="NCBI Taxonomy" id="37328"/>
    <lineage>
        <taxon>Bacteria</taxon>
        <taxon>Bacillati</taxon>
        <taxon>Actinomycetota</taxon>
        <taxon>Actinomycetes</taxon>
        <taxon>Mycobacteriales</taxon>
        <taxon>Nocardiaceae</taxon>
        <taxon>Nocardia</taxon>
    </lineage>
</organism>
<dbReference type="SMART" id="SM00382">
    <property type="entry name" value="AAA"/>
    <property type="match status" value="2"/>
</dbReference>
<keyword evidence="2" id="KW-0813">Transport</keyword>
<dbReference type="InterPro" id="IPR017871">
    <property type="entry name" value="ABC_transporter-like_CS"/>
</dbReference>
<dbReference type="EMBL" id="JBIRUQ010000015">
    <property type="protein sequence ID" value="MFI1465274.1"/>
    <property type="molecule type" value="Genomic_DNA"/>
</dbReference>
<dbReference type="GO" id="GO:0005524">
    <property type="term" value="F:ATP binding"/>
    <property type="evidence" value="ECO:0007669"/>
    <property type="project" value="UniProtKB-KW"/>
</dbReference>
<dbReference type="CDD" id="cd03257">
    <property type="entry name" value="ABC_NikE_OppD_transporters"/>
    <property type="match status" value="2"/>
</dbReference>
<comment type="similarity">
    <text evidence="1">Belongs to the ABC transporter superfamily.</text>
</comment>
<keyword evidence="7" id="KW-1185">Reference proteome</keyword>
<dbReference type="InterPro" id="IPR013563">
    <property type="entry name" value="Oligopep_ABC_C"/>
</dbReference>
<feature type="domain" description="ABC transporter" evidence="5">
    <location>
        <begin position="296"/>
        <end position="540"/>
    </location>
</feature>
<keyword evidence="3" id="KW-0547">Nucleotide-binding</keyword>
<evidence type="ECO:0000313" key="6">
    <source>
        <dbReference type="EMBL" id="MFI1465274.1"/>
    </source>
</evidence>
<dbReference type="PANTHER" id="PTHR43776">
    <property type="entry name" value="TRANSPORT ATP-BINDING PROTEIN"/>
    <property type="match status" value="1"/>
</dbReference>
<dbReference type="Pfam" id="PF08352">
    <property type="entry name" value="oligo_HPY"/>
    <property type="match status" value="2"/>
</dbReference>
<keyword evidence="4 6" id="KW-0067">ATP-binding</keyword>
<dbReference type="InterPro" id="IPR003593">
    <property type="entry name" value="AAA+_ATPase"/>
</dbReference>
<dbReference type="NCBIfam" id="NF008453">
    <property type="entry name" value="PRK11308.1"/>
    <property type="match status" value="2"/>
</dbReference>
<dbReference type="NCBIfam" id="NF007739">
    <property type="entry name" value="PRK10419.1"/>
    <property type="match status" value="2"/>
</dbReference>
<gene>
    <name evidence="6" type="ORF">ACH4WX_31570</name>
</gene>
<comment type="caution">
    <text evidence="6">The sequence shown here is derived from an EMBL/GenBank/DDBJ whole genome shotgun (WGS) entry which is preliminary data.</text>
</comment>
<dbReference type="Pfam" id="PF00005">
    <property type="entry name" value="ABC_tran"/>
    <property type="match status" value="2"/>
</dbReference>
<proteinExistence type="inferred from homology"/>
<dbReference type="SUPFAM" id="SSF52540">
    <property type="entry name" value="P-loop containing nucleoside triphosphate hydrolases"/>
    <property type="match status" value="2"/>
</dbReference>
<dbReference type="Proteomes" id="UP001611263">
    <property type="component" value="Unassembled WGS sequence"/>
</dbReference>
<dbReference type="PANTHER" id="PTHR43776:SF7">
    <property type="entry name" value="D,D-DIPEPTIDE TRANSPORT ATP-BINDING PROTEIN DDPF-RELATED"/>
    <property type="match status" value="1"/>
</dbReference>
<dbReference type="GeneID" id="93507622"/>
<dbReference type="RefSeq" id="WP_051158057.1">
    <property type="nucleotide sequence ID" value="NZ_JBIRUQ010000015.1"/>
</dbReference>
<evidence type="ECO:0000256" key="4">
    <source>
        <dbReference type="ARBA" id="ARBA00022840"/>
    </source>
</evidence>
<accession>A0ABW7U0H1</accession>
<dbReference type="PROSITE" id="PS50893">
    <property type="entry name" value="ABC_TRANSPORTER_2"/>
    <property type="match status" value="2"/>
</dbReference>
<protein>
    <submittedName>
        <fullName evidence="6">Dipeptide ABC transporter ATP-binding protein</fullName>
    </submittedName>
</protein>
<dbReference type="InterPro" id="IPR050319">
    <property type="entry name" value="ABC_transp_ATP-bind"/>
</dbReference>